<gene>
    <name evidence="11" type="ORF">LSH36_89g08022</name>
</gene>
<dbReference type="PANTHER" id="PTHR43011">
    <property type="entry name" value="IRON-SULFUR CLUSTER ASSEMBLY 2 HOMOLOG, MITOCHONDRIAL"/>
    <property type="match status" value="1"/>
</dbReference>
<dbReference type="GO" id="GO:0005506">
    <property type="term" value="F:iron ion binding"/>
    <property type="evidence" value="ECO:0007669"/>
    <property type="project" value="TreeGrafter"/>
</dbReference>
<dbReference type="NCBIfam" id="TIGR00049">
    <property type="entry name" value="iron-sulfur cluster assembly accessory protein"/>
    <property type="match status" value="1"/>
</dbReference>
<keyword evidence="4" id="KW-0408">Iron</keyword>
<name>A0AAD9ND93_9ANNE</name>
<evidence type="ECO:0000313" key="12">
    <source>
        <dbReference type="Proteomes" id="UP001208570"/>
    </source>
</evidence>
<evidence type="ECO:0000256" key="8">
    <source>
        <dbReference type="ARBA" id="ARBA00077082"/>
    </source>
</evidence>
<evidence type="ECO:0000313" key="11">
    <source>
        <dbReference type="EMBL" id="KAK2162954.1"/>
    </source>
</evidence>
<dbReference type="GO" id="GO:0016226">
    <property type="term" value="P:iron-sulfur cluster assembly"/>
    <property type="evidence" value="ECO:0007669"/>
    <property type="project" value="InterPro"/>
</dbReference>
<dbReference type="InterPro" id="IPR035903">
    <property type="entry name" value="HesB-like_dom_sf"/>
</dbReference>
<keyword evidence="5" id="KW-0496">Mitochondrion</keyword>
<evidence type="ECO:0000256" key="6">
    <source>
        <dbReference type="ARBA" id="ARBA00057540"/>
    </source>
</evidence>
<comment type="subunit">
    <text evidence="9">Heterotetramer; forms a dimer of dimers with IBA57. Interacts with [2Fe-2S]-ISCA2 forming the heterodimer [2Fe- 2S]-ISCA2-IBA57 complex; [2Fe-2S] cluster binding is absolutely required to promote the complex formation.</text>
</comment>
<evidence type="ECO:0000256" key="5">
    <source>
        <dbReference type="ARBA" id="ARBA00023128"/>
    </source>
</evidence>
<dbReference type="EMBL" id="JAODUP010000089">
    <property type="protein sequence ID" value="KAK2162954.1"/>
    <property type="molecule type" value="Genomic_DNA"/>
</dbReference>
<keyword evidence="3" id="KW-0479">Metal-binding</keyword>
<comment type="subcellular location">
    <subcellularLocation>
        <location evidence="1">Mitochondrion</location>
    </subcellularLocation>
</comment>
<evidence type="ECO:0000256" key="7">
    <source>
        <dbReference type="ARBA" id="ARBA00073313"/>
    </source>
</evidence>
<dbReference type="Pfam" id="PF01521">
    <property type="entry name" value="Fe-S_biosyn"/>
    <property type="match status" value="1"/>
</dbReference>
<proteinExistence type="inferred from homology"/>
<dbReference type="Gene3D" id="2.60.300.12">
    <property type="entry name" value="HesB-like domain"/>
    <property type="match status" value="1"/>
</dbReference>
<evidence type="ECO:0000256" key="1">
    <source>
        <dbReference type="ARBA" id="ARBA00004173"/>
    </source>
</evidence>
<dbReference type="AlphaFoldDB" id="A0AAD9ND93"/>
<comment type="function">
    <text evidence="6">Involved in the maturation of mitochondrial 4Fe-4S proteins functioning late in the iron-sulfur cluster assembly pathway. May be involved in the binding of an intermediate of Fe/S cluster assembly.</text>
</comment>
<comment type="caution">
    <text evidence="11">The sequence shown here is derived from an EMBL/GenBank/DDBJ whole genome shotgun (WGS) entry which is preliminary data.</text>
</comment>
<dbReference type="PANTHER" id="PTHR43011:SF1">
    <property type="entry name" value="IRON-SULFUR CLUSTER ASSEMBLY 2 HOMOLOG, MITOCHONDRIAL"/>
    <property type="match status" value="1"/>
</dbReference>
<evidence type="ECO:0000256" key="4">
    <source>
        <dbReference type="ARBA" id="ARBA00023004"/>
    </source>
</evidence>
<dbReference type="GO" id="GO:0051537">
    <property type="term" value="F:2 iron, 2 sulfur cluster binding"/>
    <property type="evidence" value="ECO:0007669"/>
    <property type="project" value="TreeGrafter"/>
</dbReference>
<keyword evidence="12" id="KW-1185">Reference proteome</keyword>
<reference evidence="11" key="1">
    <citation type="journal article" date="2023" name="Mol. Biol. Evol.">
        <title>Third-Generation Sequencing Reveals the Adaptive Role of the Epigenome in Three Deep-Sea Polychaetes.</title>
        <authorList>
            <person name="Perez M."/>
            <person name="Aroh O."/>
            <person name="Sun Y."/>
            <person name="Lan Y."/>
            <person name="Juniper S.K."/>
            <person name="Young C.R."/>
            <person name="Angers B."/>
            <person name="Qian P.Y."/>
        </authorList>
    </citation>
    <scope>NUCLEOTIDE SEQUENCE</scope>
    <source>
        <strain evidence="11">P08H-3</strain>
    </source>
</reference>
<evidence type="ECO:0000256" key="2">
    <source>
        <dbReference type="ARBA" id="ARBA00006718"/>
    </source>
</evidence>
<dbReference type="SUPFAM" id="SSF89360">
    <property type="entry name" value="HesB-like domain"/>
    <property type="match status" value="1"/>
</dbReference>
<sequence>MQQATRDIIIKKMATLVKALRFTSATAKYLSFSKYRTWTYSQWRTITSAHKERESEALGSKGKDEITLTDDCIKRLNEITTDGTFLRLMVEGGGCSGFQYKFDMDSKLEEDDRIFEKDGARVVVDSASLEFIKGSVIDFHKELIRQSFIVKDNPKAEQGCSCGSSFNIKL</sequence>
<accession>A0AAD9ND93</accession>
<dbReference type="GO" id="GO:0120510">
    <property type="term" value="C:mitochondrial [4Fe-4S] assembly complex"/>
    <property type="evidence" value="ECO:0007669"/>
    <property type="project" value="UniProtKB-ARBA"/>
</dbReference>
<evidence type="ECO:0000256" key="3">
    <source>
        <dbReference type="ARBA" id="ARBA00022723"/>
    </source>
</evidence>
<dbReference type="GO" id="GO:0051539">
    <property type="term" value="F:4 iron, 4 sulfur cluster binding"/>
    <property type="evidence" value="ECO:0007669"/>
    <property type="project" value="TreeGrafter"/>
</dbReference>
<evidence type="ECO:0000259" key="10">
    <source>
        <dbReference type="Pfam" id="PF01521"/>
    </source>
</evidence>
<dbReference type="InterPro" id="IPR000361">
    <property type="entry name" value="ATAP_core_dom"/>
</dbReference>
<comment type="similarity">
    <text evidence="2">Belongs to the HesB/IscA family.</text>
</comment>
<protein>
    <recommendedName>
        <fullName evidence="7">Iron-sulfur cluster assembly 2 homolog, mitochondrial</fullName>
    </recommendedName>
    <alternativeName>
        <fullName evidence="8">HESB-like domain-containing protein 1</fullName>
    </alternativeName>
</protein>
<dbReference type="InterPro" id="IPR016092">
    <property type="entry name" value="ATAP"/>
</dbReference>
<organism evidence="11 12">
    <name type="scientific">Paralvinella palmiformis</name>
    <dbReference type="NCBI Taxonomy" id="53620"/>
    <lineage>
        <taxon>Eukaryota</taxon>
        <taxon>Metazoa</taxon>
        <taxon>Spiralia</taxon>
        <taxon>Lophotrochozoa</taxon>
        <taxon>Annelida</taxon>
        <taxon>Polychaeta</taxon>
        <taxon>Sedentaria</taxon>
        <taxon>Canalipalpata</taxon>
        <taxon>Terebellida</taxon>
        <taxon>Terebelliformia</taxon>
        <taxon>Alvinellidae</taxon>
        <taxon>Paralvinella</taxon>
    </lineage>
</organism>
<dbReference type="Proteomes" id="UP001208570">
    <property type="component" value="Unassembled WGS sequence"/>
</dbReference>
<feature type="domain" description="Core" evidence="10">
    <location>
        <begin position="65"/>
        <end position="163"/>
    </location>
</feature>
<dbReference type="FunFam" id="2.60.300.12:FF:000006">
    <property type="entry name" value="Iron-sulfur cluster assembly 2 mitochondrial"/>
    <property type="match status" value="1"/>
</dbReference>
<evidence type="ECO:0000256" key="9">
    <source>
        <dbReference type="ARBA" id="ARBA00093471"/>
    </source>
</evidence>